<accession>A0A517YQX2</accession>
<sequence>MYKVLLVLKYLRRKLAPMFAALAVTMCTMMVIIVISVMGGFFDMLSKSAQKLSGDVTVTAFTLTGFPYYKDVIDEVNQLKEVEAATPVIQSYGLLNLKRGGENGRTGNTKTIEVMGIEPAGYSEVVNYEDTLLWTGPSLVADLEQAISSQRLQLDKWESDDLAEAKTAEEKEAIREEFKQKREYLAEVEKQRDGKRRGDELAEMGSKLEPTKQRLDRAGKDLPGMVMGVEVNPYHMRDAEGKYRYANASVYDNAVLALMPINEKGGIRGEPANAEFAVVNEFKSGLYDIDANRVYVPLKVLQEKLDMGEAEEYDPDTLEPTGKMVPARVTQVLVKSAPGYTAEQTAEAVKKAIRLVEDKHREMGQMMPVLYAQTWMEMHAQLLGAVQNEVGLVTFLFAIISVVAIVMVATTFYMIVLEKTRDIGVLRAIGASRLGIMNIYLGYGFAIGVVGAFLGLFFAYEIVTNLNEIQDWLYQWFGWRMWDPRTYFFDRIPDQVDPTKATWIVLGAIASSVVGALIPALLAARLNPIEALRYE</sequence>
<dbReference type="Proteomes" id="UP000317369">
    <property type="component" value="Chromosome"/>
</dbReference>
<name>A0A517YQX2_9BACT</name>
<proteinExistence type="inferred from homology"/>
<evidence type="ECO:0000256" key="3">
    <source>
        <dbReference type="ARBA" id="ARBA00022475"/>
    </source>
</evidence>
<feature type="domain" description="ABC3 transporter permease C-terminal" evidence="9">
    <location>
        <begin position="395"/>
        <end position="528"/>
    </location>
</feature>
<evidence type="ECO:0000313" key="11">
    <source>
        <dbReference type="Proteomes" id="UP000317369"/>
    </source>
</evidence>
<dbReference type="GO" id="GO:0098797">
    <property type="term" value="C:plasma membrane protein complex"/>
    <property type="evidence" value="ECO:0007669"/>
    <property type="project" value="TreeGrafter"/>
</dbReference>
<evidence type="ECO:0000256" key="1">
    <source>
        <dbReference type="ARBA" id="ARBA00004651"/>
    </source>
</evidence>
<keyword evidence="5 8" id="KW-1133">Transmembrane helix</keyword>
<evidence type="ECO:0000313" key="10">
    <source>
        <dbReference type="EMBL" id="QDU32615.1"/>
    </source>
</evidence>
<dbReference type="GO" id="GO:0044874">
    <property type="term" value="P:lipoprotein localization to outer membrane"/>
    <property type="evidence" value="ECO:0007669"/>
    <property type="project" value="TreeGrafter"/>
</dbReference>
<dbReference type="Pfam" id="PF02687">
    <property type="entry name" value="FtsX"/>
    <property type="match status" value="1"/>
</dbReference>
<keyword evidence="3" id="KW-1003">Cell membrane</keyword>
<dbReference type="AlphaFoldDB" id="A0A517YQX2"/>
<keyword evidence="7" id="KW-0175">Coiled coil</keyword>
<feature type="transmembrane region" description="Helical" evidence="8">
    <location>
        <begin position="503"/>
        <end position="524"/>
    </location>
</feature>
<dbReference type="InterPro" id="IPR051447">
    <property type="entry name" value="Lipoprotein-release_system"/>
</dbReference>
<keyword evidence="4 8" id="KW-0812">Transmembrane</keyword>
<gene>
    <name evidence="10" type="primary">lolE</name>
    <name evidence="10" type="ORF">KS4_06490</name>
</gene>
<keyword evidence="10" id="KW-0449">Lipoprotein</keyword>
<feature type="transmembrane region" description="Helical" evidence="8">
    <location>
        <begin position="437"/>
        <end position="460"/>
    </location>
</feature>
<keyword evidence="6 8" id="KW-0472">Membrane</keyword>
<feature type="coiled-coil region" evidence="7">
    <location>
        <begin position="140"/>
        <end position="191"/>
    </location>
</feature>
<feature type="transmembrane region" description="Helical" evidence="8">
    <location>
        <begin position="20"/>
        <end position="42"/>
    </location>
</feature>
<evidence type="ECO:0000256" key="2">
    <source>
        <dbReference type="ARBA" id="ARBA00005236"/>
    </source>
</evidence>
<evidence type="ECO:0000256" key="6">
    <source>
        <dbReference type="ARBA" id="ARBA00023136"/>
    </source>
</evidence>
<evidence type="ECO:0000256" key="7">
    <source>
        <dbReference type="SAM" id="Coils"/>
    </source>
</evidence>
<dbReference type="EMBL" id="CP036425">
    <property type="protein sequence ID" value="QDU32615.1"/>
    <property type="molecule type" value="Genomic_DNA"/>
</dbReference>
<dbReference type="RefSeq" id="WP_145074480.1">
    <property type="nucleotide sequence ID" value="NZ_CP036425.1"/>
</dbReference>
<dbReference type="InterPro" id="IPR003838">
    <property type="entry name" value="ABC3_permease_C"/>
</dbReference>
<comment type="subcellular location">
    <subcellularLocation>
        <location evidence="1">Cell membrane</location>
        <topology evidence="1">Multi-pass membrane protein</topology>
    </subcellularLocation>
</comment>
<evidence type="ECO:0000256" key="5">
    <source>
        <dbReference type="ARBA" id="ARBA00022989"/>
    </source>
</evidence>
<organism evidence="10 11">
    <name type="scientific">Poriferisphaera corsica</name>
    <dbReference type="NCBI Taxonomy" id="2528020"/>
    <lineage>
        <taxon>Bacteria</taxon>
        <taxon>Pseudomonadati</taxon>
        <taxon>Planctomycetota</taxon>
        <taxon>Phycisphaerae</taxon>
        <taxon>Phycisphaerales</taxon>
        <taxon>Phycisphaeraceae</taxon>
        <taxon>Poriferisphaera</taxon>
    </lineage>
</organism>
<dbReference type="PANTHER" id="PTHR30489:SF0">
    <property type="entry name" value="LIPOPROTEIN-RELEASING SYSTEM TRANSMEMBRANE PROTEIN LOLE"/>
    <property type="match status" value="1"/>
</dbReference>
<feature type="transmembrane region" description="Helical" evidence="8">
    <location>
        <begin position="392"/>
        <end position="416"/>
    </location>
</feature>
<evidence type="ECO:0000256" key="4">
    <source>
        <dbReference type="ARBA" id="ARBA00022692"/>
    </source>
</evidence>
<comment type="similarity">
    <text evidence="2">Belongs to the ABC-4 integral membrane protein family. LolC/E subfamily.</text>
</comment>
<evidence type="ECO:0000259" key="9">
    <source>
        <dbReference type="Pfam" id="PF02687"/>
    </source>
</evidence>
<protein>
    <submittedName>
        <fullName evidence="10">Lipoprotein-releasing system transmembrane protein LolE</fullName>
    </submittedName>
</protein>
<evidence type="ECO:0000256" key="8">
    <source>
        <dbReference type="SAM" id="Phobius"/>
    </source>
</evidence>
<reference evidence="10 11" key="1">
    <citation type="submission" date="2019-02" db="EMBL/GenBank/DDBJ databases">
        <title>Deep-cultivation of Planctomycetes and their phenomic and genomic characterization uncovers novel biology.</title>
        <authorList>
            <person name="Wiegand S."/>
            <person name="Jogler M."/>
            <person name="Boedeker C."/>
            <person name="Pinto D."/>
            <person name="Vollmers J."/>
            <person name="Rivas-Marin E."/>
            <person name="Kohn T."/>
            <person name="Peeters S.H."/>
            <person name="Heuer A."/>
            <person name="Rast P."/>
            <person name="Oberbeckmann S."/>
            <person name="Bunk B."/>
            <person name="Jeske O."/>
            <person name="Meyerdierks A."/>
            <person name="Storesund J.E."/>
            <person name="Kallscheuer N."/>
            <person name="Luecker S."/>
            <person name="Lage O.M."/>
            <person name="Pohl T."/>
            <person name="Merkel B.J."/>
            <person name="Hornburger P."/>
            <person name="Mueller R.-W."/>
            <person name="Bruemmer F."/>
            <person name="Labrenz M."/>
            <person name="Spormann A.M."/>
            <person name="Op den Camp H."/>
            <person name="Overmann J."/>
            <person name="Amann R."/>
            <person name="Jetten M.S.M."/>
            <person name="Mascher T."/>
            <person name="Medema M.H."/>
            <person name="Devos D.P."/>
            <person name="Kaster A.-K."/>
            <person name="Ovreas L."/>
            <person name="Rohde M."/>
            <person name="Galperin M.Y."/>
            <person name="Jogler C."/>
        </authorList>
    </citation>
    <scope>NUCLEOTIDE SEQUENCE [LARGE SCALE GENOMIC DNA]</scope>
    <source>
        <strain evidence="10 11">KS4</strain>
    </source>
</reference>
<dbReference type="OrthoDB" id="9808461at2"/>
<dbReference type="KEGG" id="pcor:KS4_06490"/>
<dbReference type="PANTHER" id="PTHR30489">
    <property type="entry name" value="LIPOPROTEIN-RELEASING SYSTEM TRANSMEMBRANE PROTEIN LOLE"/>
    <property type="match status" value="1"/>
</dbReference>
<keyword evidence="11" id="KW-1185">Reference proteome</keyword>